<keyword evidence="4" id="KW-1185">Reference proteome</keyword>
<dbReference type="AlphaFoldDB" id="A0A7U2HVE9"/>
<dbReference type="VEuPathDB" id="FungiDB:JI435_019820"/>
<feature type="transmembrane region" description="Helical" evidence="2">
    <location>
        <begin position="109"/>
        <end position="129"/>
    </location>
</feature>
<evidence type="ECO:0000256" key="2">
    <source>
        <dbReference type="SAM" id="Phobius"/>
    </source>
</evidence>
<dbReference type="Proteomes" id="UP000663193">
    <property type="component" value="Chromosome 2"/>
</dbReference>
<dbReference type="KEGG" id="pno:SNOG_01982"/>
<feature type="region of interest" description="Disordered" evidence="1">
    <location>
        <begin position="214"/>
        <end position="239"/>
    </location>
</feature>
<reference evidence="4" key="1">
    <citation type="journal article" date="2021" name="BMC Genomics">
        <title>Chromosome-level genome assembly and manually-curated proteome of model necrotroph Parastagonospora nodorum Sn15 reveals a genome-wide trove of candidate effector homologs, and redundancy of virulence-related functions within an accessory chromosome.</title>
        <authorList>
            <person name="Bertazzoni S."/>
            <person name="Jones D.A.B."/>
            <person name="Phan H.T."/>
            <person name="Tan K.-C."/>
            <person name="Hane J.K."/>
        </authorList>
    </citation>
    <scope>NUCLEOTIDE SEQUENCE [LARGE SCALE GENOMIC DNA]</scope>
    <source>
        <strain evidence="4">SN15 / ATCC MYA-4574 / FGSC 10173)</strain>
    </source>
</reference>
<organism evidence="3 4">
    <name type="scientific">Phaeosphaeria nodorum (strain SN15 / ATCC MYA-4574 / FGSC 10173)</name>
    <name type="common">Glume blotch fungus</name>
    <name type="synonym">Parastagonospora nodorum</name>
    <dbReference type="NCBI Taxonomy" id="321614"/>
    <lineage>
        <taxon>Eukaryota</taxon>
        <taxon>Fungi</taxon>
        <taxon>Dikarya</taxon>
        <taxon>Ascomycota</taxon>
        <taxon>Pezizomycotina</taxon>
        <taxon>Dothideomycetes</taxon>
        <taxon>Pleosporomycetidae</taxon>
        <taxon>Pleosporales</taxon>
        <taxon>Pleosporineae</taxon>
        <taxon>Phaeosphaeriaceae</taxon>
        <taxon>Parastagonospora</taxon>
    </lineage>
</organism>
<feature type="transmembrane region" description="Helical" evidence="2">
    <location>
        <begin position="20"/>
        <end position="40"/>
    </location>
</feature>
<evidence type="ECO:0000313" key="3">
    <source>
        <dbReference type="EMBL" id="QRC91784.1"/>
    </source>
</evidence>
<keyword evidence="2" id="KW-0472">Membrane</keyword>
<evidence type="ECO:0000256" key="1">
    <source>
        <dbReference type="SAM" id="MobiDB-lite"/>
    </source>
</evidence>
<proteinExistence type="predicted"/>
<protein>
    <submittedName>
        <fullName evidence="3">Uncharacterized protein</fullName>
    </submittedName>
</protein>
<gene>
    <name evidence="3" type="ORF">JI435_019820</name>
</gene>
<name>A0A7U2HVE9_PHANO</name>
<accession>A0A7U2HVE9</accession>
<sequence length="239" mass="25956">MPQGTFTHFLKYLFVDGAYINWFAPLAIAFYGIVSLGCLNSAILVKLYLAAISPSTGTIIRIGYFGICISTPTVANWTCSRFIKGDHGLDDSHVKLIKAVKKMQYGAMYPLPAGAAILLFIIFVSFLVFRNRPGKKAGYAIVAAWVSVAIGFAGALNPMMLGQALGYAAPVYGSQVSMKISLGNVVLTWMAFAAHLGWVLLVVWWQKKRGGGGGGDYGMDEEEGKMEYEQQEPPYPAGY</sequence>
<dbReference type="RefSeq" id="XP_001792603.1">
    <property type="nucleotide sequence ID" value="XM_001792551.1"/>
</dbReference>
<feature type="transmembrane region" description="Helical" evidence="2">
    <location>
        <begin position="141"/>
        <end position="160"/>
    </location>
</feature>
<keyword evidence="2" id="KW-0812">Transmembrane</keyword>
<evidence type="ECO:0000313" key="4">
    <source>
        <dbReference type="Proteomes" id="UP000663193"/>
    </source>
</evidence>
<dbReference type="EMBL" id="CP069024">
    <property type="protein sequence ID" value="QRC91784.1"/>
    <property type="molecule type" value="Genomic_DNA"/>
</dbReference>
<dbReference type="OrthoDB" id="3766606at2759"/>
<feature type="transmembrane region" description="Helical" evidence="2">
    <location>
        <begin position="180"/>
        <end position="205"/>
    </location>
</feature>
<keyword evidence="2" id="KW-1133">Transmembrane helix</keyword>